<feature type="domain" description="Methyltransferase type 11" evidence="1">
    <location>
        <begin position="77"/>
        <end position="151"/>
    </location>
</feature>
<dbReference type="InterPro" id="IPR029063">
    <property type="entry name" value="SAM-dependent_MTases_sf"/>
</dbReference>
<dbReference type="Proteomes" id="UP000220527">
    <property type="component" value="Unassembled WGS sequence"/>
</dbReference>
<dbReference type="Gene3D" id="3.40.50.150">
    <property type="entry name" value="Vaccinia Virus protein VP39"/>
    <property type="match status" value="1"/>
</dbReference>
<organism evidence="2 3">
    <name type="scientific">Candidatus Viridilinea mediisalina</name>
    <dbReference type="NCBI Taxonomy" id="2024553"/>
    <lineage>
        <taxon>Bacteria</taxon>
        <taxon>Bacillati</taxon>
        <taxon>Chloroflexota</taxon>
        <taxon>Chloroflexia</taxon>
        <taxon>Chloroflexales</taxon>
        <taxon>Chloroflexineae</taxon>
        <taxon>Oscillochloridaceae</taxon>
        <taxon>Candidatus Viridilinea</taxon>
    </lineage>
</organism>
<comment type="caution">
    <text evidence="2">The sequence shown here is derived from an EMBL/GenBank/DDBJ whole genome shotgun (WGS) entry which is preliminary data.</text>
</comment>
<gene>
    <name evidence="2" type="ORF">CJ255_12805</name>
</gene>
<dbReference type="RefSeq" id="WP_097644498.1">
    <property type="nucleotide sequence ID" value="NZ_NQWI01000057.1"/>
</dbReference>
<reference evidence="3" key="1">
    <citation type="submission" date="2017-08" db="EMBL/GenBank/DDBJ databases">
        <authorList>
            <person name="Grouzdev D.S."/>
            <person name="Gaisin V.A."/>
            <person name="Rysina M.S."/>
            <person name="Gorlenko V.M."/>
        </authorList>
    </citation>
    <scope>NUCLEOTIDE SEQUENCE [LARGE SCALE GENOMIC DNA]</scope>
    <source>
        <strain evidence="3">Kir15-3F</strain>
    </source>
</reference>
<accession>A0A2A6RI00</accession>
<dbReference type="SUPFAM" id="SSF53335">
    <property type="entry name" value="S-adenosyl-L-methionine-dependent methyltransferases"/>
    <property type="match status" value="1"/>
</dbReference>
<dbReference type="OrthoDB" id="9772751at2"/>
<name>A0A2A6RI00_9CHLR</name>
<dbReference type="PANTHER" id="PTHR43036">
    <property type="entry name" value="OSJNBB0011N17.9 PROTEIN"/>
    <property type="match status" value="1"/>
</dbReference>
<dbReference type="Pfam" id="PF08241">
    <property type="entry name" value="Methyltransf_11"/>
    <property type="match status" value="1"/>
</dbReference>
<evidence type="ECO:0000259" key="1">
    <source>
        <dbReference type="Pfam" id="PF08241"/>
    </source>
</evidence>
<dbReference type="PANTHER" id="PTHR43036:SF2">
    <property type="entry name" value="OS04G0481300 PROTEIN"/>
    <property type="match status" value="1"/>
</dbReference>
<keyword evidence="2" id="KW-0489">Methyltransferase</keyword>
<dbReference type="GO" id="GO:0032259">
    <property type="term" value="P:methylation"/>
    <property type="evidence" value="ECO:0007669"/>
    <property type="project" value="UniProtKB-KW"/>
</dbReference>
<dbReference type="InterPro" id="IPR013216">
    <property type="entry name" value="Methyltransf_11"/>
</dbReference>
<dbReference type="GO" id="GO:0008757">
    <property type="term" value="F:S-adenosylmethionine-dependent methyltransferase activity"/>
    <property type="evidence" value="ECO:0007669"/>
    <property type="project" value="InterPro"/>
</dbReference>
<protein>
    <submittedName>
        <fullName evidence="2">Methyltransferase type 11</fullName>
    </submittedName>
</protein>
<keyword evidence="3" id="KW-1185">Reference proteome</keyword>
<evidence type="ECO:0000313" key="2">
    <source>
        <dbReference type="EMBL" id="PDW02642.1"/>
    </source>
</evidence>
<proteinExistence type="predicted"/>
<dbReference type="EMBL" id="NQWI01000057">
    <property type="protein sequence ID" value="PDW02642.1"/>
    <property type="molecule type" value="Genomic_DNA"/>
</dbReference>
<sequence>MIKELPLHLKQSLPPSYFRRYDERADSAFYLYPRFTAHIDDRASAAASQLFRELLPPGGRVLDLMSSFVSHLPPEVAYRQVVGLGLNEQELANNAQLDQWLIHDLNANPQLPFEPMSFDAALCTVSVQYLTQPLEVFAEVGRVLRPGAPFIVSFSNRCFPSKAVRVWVSTNDKQHATLVRRYFELSEQFERTTFYDRSPCRWLSDPLFALVGWARA</sequence>
<keyword evidence="2" id="KW-0808">Transferase</keyword>
<evidence type="ECO:0000313" key="3">
    <source>
        <dbReference type="Proteomes" id="UP000220527"/>
    </source>
</evidence>
<dbReference type="AlphaFoldDB" id="A0A2A6RI00"/>